<evidence type="ECO:0000313" key="3">
    <source>
        <dbReference type="Proteomes" id="UP000011651"/>
    </source>
</evidence>
<dbReference type="RefSeq" id="WP_009286469.1">
    <property type="nucleotide sequence ID" value="NZ_AOPO01000002.1"/>
</dbReference>
<gene>
    <name evidence="2" type="ORF">HALTITAN_0715</name>
</gene>
<keyword evidence="1" id="KW-0472">Membrane</keyword>
<evidence type="ECO:0008006" key="4">
    <source>
        <dbReference type="Google" id="ProtNLM"/>
    </source>
</evidence>
<dbReference type="Proteomes" id="UP000011651">
    <property type="component" value="Unassembled WGS sequence"/>
</dbReference>
<protein>
    <recommendedName>
        <fullName evidence="4">Transmembrane protein</fullName>
    </recommendedName>
</protein>
<feature type="transmembrane region" description="Helical" evidence="1">
    <location>
        <begin position="70"/>
        <end position="90"/>
    </location>
</feature>
<sequence>MSNTIETEIENIENAMERCTHMEKENSASARRILSIVLVLTLTLVMILFLALMYPALAPNADLKFEVPDNVLYIFLAIYTLTFSILMAVYRLHIGEASRLQHYIVGFMRVRVAGSNNTDGYQTDVREALTRGAFDYVAKPSKQGDSPLPGHPGVDFSTAVLNKFLDSVEVVSKKGESHNK</sequence>
<feature type="transmembrane region" description="Helical" evidence="1">
    <location>
        <begin position="33"/>
        <end position="58"/>
    </location>
</feature>
<proteinExistence type="predicted"/>
<keyword evidence="1" id="KW-0812">Transmembrane</keyword>
<name>L9UBA5_9GAMM</name>
<organism evidence="2 3">
    <name type="scientific">Vreelandella titanicae BH1</name>
    <dbReference type="NCBI Taxonomy" id="1204738"/>
    <lineage>
        <taxon>Bacteria</taxon>
        <taxon>Pseudomonadati</taxon>
        <taxon>Pseudomonadota</taxon>
        <taxon>Gammaproteobacteria</taxon>
        <taxon>Oceanospirillales</taxon>
        <taxon>Halomonadaceae</taxon>
        <taxon>Vreelandella</taxon>
    </lineage>
</organism>
<dbReference type="EMBL" id="AOPO01000002">
    <property type="protein sequence ID" value="ELY22159.1"/>
    <property type="molecule type" value="Genomic_DNA"/>
</dbReference>
<accession>L9UBA5</accession>
<comment type="caution">
    <text evidence="2">The sequence shown here is derived from an EMBL/GenBank/DDBJ whole genome shotgun (WGS) entry which is preliminary data.</text>
</comment>
<dbReference type="AlphaFoldDB" id="L9UBA5"/>
<evidence type="ECO:0000256" key="1">
    <source>
        <dbReference type="SAM" id="Phobius"/>
    </source>
</evidence>
<evidence type="ECO:0000313" key="2">
    <source>
        <dbReference type="EMBL" id="ELY22159.1"/>
    </source>
</evidence>
<keyword evidence="1" id="KW-1133">Transmembrane helix</keyword>
<reference evidence="2 3" key="1">
    <citation type="journal article" date="2013" name="Genome Announc.">
        <title>Draft Genome of the Marine Gammaproteobacterium Halomonas titanicae.</title>
        <authorList>
            <person name="Sanchez-Porro C."/>
            <person name="de la Haba R.R."/>
            <person name="Cruz-Hernandez N."/>
            <person name="Gonzalez J.M."/>
            <person name="Reyes-Guirao C."/>
            <person name="Navarro-Sampedro L."/>
            <person name="Carballo M."/>
            <person name="Ventosa A."/>
        </authorList>
    </citation>
    <scope>NUCLEOTIDE SEQUENCE [LARGE SCALE GENOMIC DNA]</scope>
    <source>
        <strain evidence="2 3">BH1</strain>
    </source>
</reference>